<reference evidence="1 2" key="1">
    <citation type="journal article" date="2016" name="Nat. Commun.">
        <title>Thousands of microbial genomes shed light on interconnected biogeochemical processes in an aquifer system.</title>
        <authorList>
            <person name="Anantharaman K."/>
            <person name="Brown C.T."/>
            <person name="Hug L.A."/>
            <person name="Sharon I."/>
            <person name="Castelle C.J."/>
            <person name="Probst A.J."/>
            <person name="Thomas B.C."/>
            <person name="Singh A."/>
            <person name="Wilkins M.J."/>
            <person name="Karaoz U."/>
            <person name="Brodie E.L."/>
            <person name="Williams K.H."/>
            <person name="Hubbard S.S."/>
            <person name="Banfield J.F."/>
        </authorList>
    </citation>
    <scope>NUCLEOTIDE SEQUENCE [LARGE SCALE GENOMIC DNA]</scope>
</reference>
<dbReference type="Proteomes" id="UP000177905">
    <property type="component" value="Unassembled WGS sequence"/>
</dbReference>
<gene>
    <name evidence="1" type="ORF">A2290_09035</name>
</gene>
<dbReference type="AlphaFoldDB" id="A0A1F4S4K4"/>
<protein>
    <submittedName>
        <fullName evidence="1">Uncharacterized protein</fullName>
    </submittedName>
</protein>
<evidence type="ECO:0000313" key="1">
    <source>
        <dbReference type="EMBL" id="OGC15358.1"/>
    </source>
</evidence>
<accession>A0A1F4S4K4</accession>
<organism evidence="1 2">
    <name type="scientific">candidate division WOR-1 bacterium RIFOXYB2_FULL_36_35</name>
    <dbReference type="NCBI Taxonomy" id="1802578"/>
    <lineage>
        <taxon>Bacteria</taxon>
        <taxon>Bacillati</taxon>
        <taxon>Saganbacteria</taxon>
    </lineage>
</organism>
<sequence length="59" mass="7153">MKLCERWRHIQRNKILDRLSSVRKVKYIVPANANKFNIEYGMEEIDGQDTRKLFEVLMK</sequence>
<evidence type="ECO:0000313" key="2">
    <source>
        <dbReference type="Proteomes" id="UP000177905"/>
    </source>
</evidence>
<proteinExistence type="predicted"/>
<dbReference type="EMBL" id="MEUA01000021">
    <property type="protein sequence ID" value="OGC15358.1"/>
    <property type="molecule type" value="Genomic_DNA"/>
</dbReference>
<name>A0A1F4S4K4_UNCSA</name>
<comment type="caution">
    <text evidence="1">The sequence shown here is derived from an EMBL/GenBank/DDBJ whole genome shotgun (WGS) entry which is preliminary data.</text>
</comment>